<dbReference type="Proteomes" id="UP000322927">
    <property type="component" value="Chromosome"/>
</dbReference>
<organism evidence="2 3">
    <name type="scientific">Streptomyces venezuelae</name>
    <dbReference type="NCBI Taxonomy" id="54571"/>
    <lineage>
        <taxon>Bacteria</taxon>
        <taxon>Bacillati</taxon>
        <taxon>Actinomycetota</taxon>
        <taxon>Actinomycetes</taxon>
        <taxon>Kitasatosporales</taxon>
        <taxon>Streptomycetaceae</taxon>
        <taxon>Streptomyces</taxon>
    </lineage>
</organism>
<gene>
    <name evidence="2" type="ORF">DEJ48_07575</name>
</gene>
<proteinExistence type="predicted"/>
<evidence type="ECO:0000313" key="2">
    <source>
        <dbReference type="EMBL" id="QES33272.1"/>
    </source>
</evidence>
<dbReference type="Gene3D" id="1.20.1290.30">
    <property type="match status" value="1"/>
</dbReference>
<protein>
    <submittedName>
        <fullName evidence="2">Uncharacterized protein</fullName>
    </submittedName>
</protein>
<accession>A0A5P2BS26</accession>
<dbReference type="InterPro" id="IPR037210">
    <property type="entry name" value="YoaC-like_sf"/>
</dbReference>
<feature type="region of interest" description="Disordered" evidence="1">
    <location>
        <begin position="70"/>
        <end position="93"/>
    </location>
</feature>
<dbReference type="AlphaFoldDB" id="A0A5P2BS26"/>
<name>A0A5P2BS26_STRVZ</name>
<dbReference type="EMBL" id="CP029192">
    <property type="protein sequence ID" value="QES33272.1"/>
    <property type="molecule type" value="Genomic_DNA"/>
</dbReference>
<evidence type="ECO:0000256" key="1">
    <source>
        <dbReference type="SAM" id="MobiDB-lite"/>
    </source>
</evidence>
<sequence>MIELEQRVNHANGLASGNDKAFAVHTLQKLHQAGYRWNVDHLGGWALANGFTGAEEDRLRQYAIKVLQGSRFSPQPTDPYSPGAVERWRDQAP</sequence>
<evidence type="ECO:0000313" key="3">
    <source>
        <dbReference type="Proteomes" id="UP000322927"/>
    </source>
</evidence>
<reference evidence="2 3" key="1">
    <citation type="submission" date="2018-05" db="EMBL/GenBank/DDBJ databases">
        <title>Streptomyces venezuelae.</title>
        <authorList>
            <person name="Kim W."/>
            <person name="Lee N."/>
            <person name="Cho B.-K."/>
        </authorList>
    </citation>
    <scope>NUCLEOTIDE SEQUENCE [LARGE SCALE GENOMIC DNA]</scope>
    <source>
        <strain evidence="2 3">ATCC 14584</strain>
    </source>
</reference>